<dbReference type="AlphaFoldDB" id="A0A383DG02"/>
<dbReference type="EMBL" id="UINC01216897">
    <property type="protein sequence ID" value="SVE43239.1"/>
    <property type="molecule type" value="Genomic_DNA"/>
</dbReference>
<protein>
    <submittedName>
        <fullName evidence="1">Uncharacterized protein</fullName>
    </submittedName>
</protein>
<gene>
    <name evidence="1" type="ORF">METZ01_LOCUS496093</name>
</gene>
<evidence type="ECO:0000313" key="1">
    <source>
        <dbReference type="EMBL" id="SVE43239.1"/>
    </source>
</evidence>
<organism evidence="1">
    <name type="scientific">marine metagenome</name>
    <dbReference type="NCBI Taxonomy" id="408172"/>
    <lineage>
        <taxon>unclassified sequences</taxon>
        <taxon>metagenomes</taxon>
        <taxon>ecological metagenomes</taxon>
    </lineage>
</organism>
<proteinExistence type="predicted"/>
<sequence>MKKEYVVESGSENKSGQPPDAIIDLAVMMTTRLKGKTIAVVRYTTEKEEKQLGFKHKAPLILFEDDTIMIPCFSRTTKTGNILLEAGEFFTNIEGIESIPSL</sequence>
<accession>A0A383DG02</accession>
<reference evidence="1" key="1">
    <citation type="submission" date="2018-05" db="EMBL/GenBank/DDBJ databases">
        <authorList>
            <person name="Lanie J.A."/>
            <person name="Ng W.-L."/>
            <person name="Kazmierczak K.M."/>
            <person name="Andrzejewski T.M."/>
            <person name="Davidsen T.M."/>
            <person name="Wayne K.J."/>
            <person name="Tettelin H."/>
            <person name="Glass J.I."/>
            <person name="Rusch D."/>
            <person name="Podicherti R."/>
            <person name="Tsui H.-C.T."/>
            <person name="Winkler M.E."/>
        </authorList>
    </citation>
    <scope>NUCLEOTIDE SEQUENCE</scope>
</reference>
<name>A0A383DG02_9ZZZZ</name>